<gene>
    <name evidence="2" type="ORF">OCBIM_22032452mg</name>
</gene>
<keyword evidence="1" id="KW-0732">Signal</keyword>
<feature type="chain" id="PRO_5005583039" evidence="1">
    <location>
        <begin position="23"/>
        <end position="94"/>
    </location>
</feature>
<name>A0A0L8GKS9_OCTBM</name>
<protein>
    <submittedName>
        <fullName evidence="2">Uncharacterized protein</fullName>
    </submittedName>
</protein>
<evidence type="ECO:0000313" key="2">
    <source>
        <dbReference type="EMBL" id="KOF77145.1"/>
    </source>
</evidence>
<reference evidence="2" key="1">
    <citation type="submission" date="2015-07" db="EMBL/GenBank/DDBJ databases">
        <title>MeaNS - Measles Nucleotide Surveillance Program.</title>
        <authorList>
            <person name="Tran T."/>
            <person name="Druce J."/>
        </authorList>
    </citation>
    <scope>NUCLEOTIDE SEQUENCE</scope>
    <source>
        <strain evidence="2">UCB-OBI-ISO-001</strain>
        <tissue evidence="2">Gonad</tissue>
    </source>
</reference>
<organism evidence="2">
    <name type="scientific">Octopus bimaculoides</name>
    <name type="common">California two-spotted octopus</name>
    <dbReference type="NCBI Taxonomy" id="37653"/>
    <lineage>
        <taxon>Eukaryota</taxon>
        <taxon>Metazoa</taxon>
        <taxon>Spiralia</taxon>
        <taxon>Lophotrochozoa</taxon>
        <taxon>Mollusca</taxon>
        <taxon>Cephalopoda</taxon>
        <taxon>Coleoidea</taxon>
        <taxon>Octopodiformes</taxon>
        <taxon>Octopoda</taxon>
        <taxon>Incirrata</taxon>
        <taxon>Octopodidae</taxon>
        <taxon>Octopus</taxon>
    </lineage>
</organism>
<dbReference type="OrthoDB" id="10051797at2759"/>
<feature type="signal peptide" evidence="1">
    <location>
        <begin position="1"/>
        <end position="22"/>
    </location>
</feature>
<sequence length="94" mass="10422">MEIVIGLLSVIILLLLVLLVRSKMLGNNKGKGNMSEPQVTSSSMQKTNSIHINAPGQGLHFQQQNSEEHYECLNLDPEISAAIEDDSETYVKLR</sequence>
<dbReference type="AlphaFoldDB" id="A0A0L8GKS9"/>
<proteinExistence type="predicted"/>
<evidence type="ECO:0000256" key="1">
    <source>
        <dbReference type="SAM" id="SignalP"/>
    </source>
</evidence>
<dbReference type="EMBL" id="KQ421548">
    <property type="protein sequence ID" value="KOF77145.1"/>
    <property type="molecule type" value="Genomic_DNA"/>
</dbReference>
<accession>A0A0L8GKS9</accession>